<dbReference type="Proteomes" id="UP000184485">
    <property type="component" value="Unassembled WGS sequence"/>
</dbReference>
<proteinExistence type="predicted"/>
<evidence type="ECO:0000313" key="2">
    <source>
        <dbReference type="EMBL" id="SHF56364.1"/>
    </source>
</evidence>
<sequence>MKPLLVAMASLVALTAFSAAASAAPAKMMKTSAGEVLVDAKGMTLYTFDKDTKGVSNCYDKCAAAWPPLMATSADKAEGDWTIVKRKDGTAMWAYEGMPLYTFVKDMKSGDVTGEGVGGVWHVAK</sequence>
<dbReference type="OrthoDB" id="9800666at2"/>
<protein>
    <submittedName>
        <fullName evidence="2">Predicted lipoprotein with conserved Yx(FWY)xxD motif</fullName>
    </submittedName>
</protein>
<dbReference type="PANTHER" id="PTHR39335:SF1">
    <property type="entry name" value="BLL4220 PROTEIN"/>
    <property type="match status" value="1"/>
</dbReference>
<evidence type="ECO:0000313" key="3">
    <source>
        <dbReference type="Proteomes" id="UP000184485"/>
    </source>
</evidence>
<dbReference type="InterPro" id="IPR014558">
    <property type="entry name" value="UCP029720"/>
</dbReference>
<feature type="signal peptide" evidence="1">
    <location>
        <begin position="1"/>
        <end position="23"/>
    </location>
</feature>
<keyword evidence="3" id="KW-1185">Reference proteome</keyword>
<dbReference type="GO" id="GO:0043448">
    <property type="term" value="P:alkane catabolic process"/>
    <property type="evidence" value="ECO:0007669"/>
    <property type="project" value="TreeGrafter"/>
</dbReference>
<organism evidence="2 3">
    <name type="scientific">Kaistia soli DSM 19436</name>
    <dbReference type="NCBI Taxonomy" id="1122133"/>
    <lineage>
        <taxon>Bacteria</taxon>
        <taxon>Pseudomonadati</taxon>
        <taxon>Pseudomonadota</taxon>
        <taxon>Alphaproteobacteria</taxon>
        <taxon>Hyphomicrobiales</taxon>
        <taxon>Kaistiaceae</taxon>
        <taxon>Kaistia</taxon>
    </lineage>
</organism>
<dbReference type="Pfam" id="PF03640">
    <property type="entry name" value="Lipoprotein_15"/>
    <property type="match status" value="2"/>
</dbReference>
<keyword evidence="1" id="KW-0732">Signal</keyword>
<dbReference type="PANTHER" id="PTHR39335">
    <property type="entry name" value="BLL4220 PROTEIN"/>
    <property type="match status" value="1"/>
</dbReference>
<dbReference type="PIRSF" id="PIRSF029720">
    <property type="entry name" value="UCP029720"/>
    <property type="match status" value="1"/>
</dbReference>
<gene>
    <name evidence="2" type="ORF">SAMN02745157_2413</name>
</gene>
<dbReference type="STRING" id="1122133.SAMN02745157_2413"/>
<dbReference type="EMBL" id="FQUP01000002">
    <property type="protein sequence ID" value="SHF56364.1"/>
    <property type="molecule type" value="Genomic_DNA"/>
</dbReference>
<dbReference type="AlphaFoldDB" id="A0A1M5CNM4"/>
<feature type="chain" id="PRO_5013110095" evidence="1">
    <location>
        <begin position="24"/>
        <end position="125"/>
    </location>
</feature>
<name>A0A1M5CNM4_9HYPH</name>
<keyword evidence="2" id="KW-0449">Lipoprotein</keyword>
<evidence type="ECO:0000256" key="1">
    <source>
        <dbReference type="SAM" id="SignalP"/>
    </source>
</evidence>
<accession>A0A1M5CNM4</accession>
<reference evidence="2 3" key="1">
    <citation type="submission" date="2016-11" db="EMBL/GenBank/DDBJ databases">
        <authorList>
            <person name="Jaros S."/>
            <person name="Januszkiewicz K."/>
            <person name="Wedrychowicz H."/>
        </authorList>
    </citation>
    <scope>NUCLEOTIDE SEQUENCE [LARGE SCALE GENOMIC DNA]</scope>
    <source>
        <strain evidence="2 3">DSM 19436</strain>
    </source>
</reference>
<dbReference type="RefSeq" id="WP_073053109.1">
    <property type="nucleotide sequence ID" value="NZ_FQUP01000002.1"/>
</dbReference>
<dbReference type="InterPro" id="IPR005297">
    <property type="entry name" value="Lipoprotein_repeat"/>
</dbReference>